<dbReference type="EMBL" id="CP021748">
    <property type="protein sequence ID" value="ARX85664.1"/>
    <property type="molecule type" value="Genomic_DNA"/>
</dbReference>
<keyword evidence="3" id="KW-1185">Reference proteome</keyword>
<gene>
    <name evidence="2" type="ORF">SMD44_05128</name>
</gene>
<dbReference type="Proteomes" id="UP000195880">
    <property type="component" value="Chromosome"/>
</dbReference>
<evidence type="ECO:0000313" key="2">
    <source>
        <dbReference type="EMBL" id="ARX85664.1"/>
    </source>
</evidence>
<reference evidence="2 3" key="1">
    <citation type="submission" date="2017-05" db="EMBL/GenBank/DDBJ databases">
        <title>Streptomyces alboflavus Genome sequencing and assembly.</title>
        <authorList>
            <person name="Wang Y."/>
            <person name="Du B."/>
            <person name="Ding Y."/>
            <person name="Liu H."/>
            <person name="Hou Q."/>
            <person name="Liu K."/>
            <person name="Wang C."/>
            <person name="Yao L."/>
        </authorList>
    </citation>
    <scope>NUCLEOTIDE SEQUENCE [LARGE SCALE GENOMIC DNA]</scope>
    <source>
        <strain evidence="2 3">MDJK44</strain>
    </source>
</reference>
<sequence length="65" mass="7219">MWTSVDVCIDSRVGHRVPRVDRHASQVGRRASRTGRRVTSQVGHRGAHAREGGDISFTTHARTRA</sequence>
<feature type="compositionally biased region" description="Polar residues" evidence="1">
    <location>
        <begin position="56"/>
        <end position="65"/>
    </location>
</feature>
<dbReference type="KEGG" id="salf:SMD44_05128"/>
<feature type="region of interest" description="Disordered" evidence="1">
    <location>
        <begin position="21"/>
        <end position="65"/>
    </location>
</feature>
<protein>
    <submittedName>
        <fullName evidence="2">Uncharacterized protein</fullName>
    </submittedName>
</protein>
<proteinExistence type="predicted"/>
<dbReference type="AlphaFoldDB" id="A0A1Z1WGU3"/>
<evidence type="ECO:0000313" key="3">
    <source>
        <dbReference type="Proteomes" id="UP000195880"/>
    </source>
</evidence>
<accession>A0A1Z1WGU3</accession>
<organism evidence="2 3">
    <name type="scientific">Streptomyces alboflavus</name>
    <dbReference type="NCBI Taxonomy" id="67267"/>
    <lineage>
        <taxon>Bacteria</taxon>
        <taxon>Bacillati</taxon>
        <taxon>Actinomycetota</taxon>
        <taxon>Actinomycetes</taxon>
        <taxon>Kitasatosporales</taxon>
        <taxon>Streptomycetaceae</taxon>
        <taxon>Streptomyces</taxon>
    </lineage>
</organism>
<name>A0A1Z1WGU3_9ACTN</name>
<evidence type="ECO:0000256" key="1">
    <source>
        <dbReference type="SAM" id="MobiDB-lite"/>
    </source>
</evidence>